<dbReference type="RefSeq" id="WP_123103972.1">
    <property type="nucleotide sequence ID" value="NZ_CP127527.1"/>
</dbReference>
<dbReference type="SMR" id="A0A3M8QZB4"/>
<dbReference type="InterPro" id="IPR023614">
    <property type="entry name" value="Porin_dom_sf"/>
</dbReference>
<feature type="chain" id="PRO_5018295166" evidence="4">
    <location>
        <begin position="25"/>
        <end position="433"/>
    </location>
</feature>
<protein>
    <submittedName>
        <fullName evidence="5">Outer membrane porin, OprD family</fullName>
    </submittedName>
</protein>
<dbReference type="GO" id="GO:0016020">
    <property type="term" value="C:membrane"/>
    <property type="evidence" value="ECO:0007669"/>
    <property type="project" value="InterPro"/>
</dbReference>
<dbReference type="Pfam" id="PF03573">
    <property type="entry name" value="OprD"/>
    <property type="match status" value="1"/>
</dbReference>
<accession>A0A3M8QZB4</accession>
<evidence type="ECO:0000313" key="5">
    <source>
        <dbReference type="EMBL" id="RNF61606.1"/>
    </source>
</evidence>
<sequence>MIRFSLGLAVTAGLGLATPILAHAGTLQSFVNKSEINGVVRSYYFSKLYGADNKLNQDAYSLGGILNVRTAPFLGGFGVGVSFFTANALGTHGDTPNDVDTTLMGIAPSINALGQAYIQYAPSHRLMLRVGNQIINTPWMGPRDSRMLPQTFQGIYAALTPIAGLRLEGMRVFRWKSRTSSDYSKDNLYYPTGYNGDPMYGVKAVLPKTAAQFQGTLAFGANYKAMDINLSAWYYNFYGFANMFYTTAAYTLKTPGGFSPFIAAQYMREWENDSFFQKYHANLFGQTGSVNATLWGTKLGMKFPGGQIFAAYNALSPHAGAFGGGAIVSPYGNYTAMYASFMTDNLLAFGPGHVWRLGAAYTVWHKQIRFISGYSRFDTYYSGKTSGVYLDLAYAPEALKGLSVRDRVAIDNGLASYYGHSYIYNRLMLQYAF</sequence>
<dbReference type="EMBL" id="RIZI01000168">
    <property type="protein sequence ID" value="RNF61606.1"/>
    <property type="molecule type" value="Genomic_DNA"/>
</dbReference>
<evidence type="ECO:0000256" key="1">
    <source>
        <dbReference type="ARBA" id="ARBA00009075"/>
    </source>
</evidence>
<dbReference type="PANTHER" id="PTHR34596:SF2">
    <property type="entry name" value="CHITOPORIN"/>
    <property type="match status" value="1"/>
</dbReference>
<feature type="signal peptide" evidence="4">
    <location>
        <begin position="1"/>
        <end position="24"/>
    </location>
</feature>
<reference evidence="5" key="1">
    <citation type="submission" date="2018-10" db="EMBL/GenBank/DDBJ databases">
        <title>Acidithiobacillus sulfuriphilus sp. nov.: an extremely acidophilic sulfur-oxidizing chemolithotroph isolated from a neutral pH environment.</title>
        <authorList>
            <person name="Falagan C."/>
            <person name="Moya-Beltran A."/>
            <person name="Quatrini R."/>
            <person name="Johnson D.B."/>
        </authorList>
    </citation>
    <scope>NUCLEOTIDE SEQUENCE [LARGE SCALE GENOMIC DNA]</scope>
    <source>
        <strain evidence="5">CJ-2</strain>
    </source>
</reference>
<dbReference type="GO" id="GO:0015288">
    <property type="term" value="F:porin activity"/>
    <property type="evidence" value="ECO:0007669"/>
    <property type="project" value="TreeGrafter"/>
</dbReference>
<dbReference type="AlphaFoldDB" id="A0A3M8QZB4"/>
<dbReference type="Gene3D" id="2.40.160.10">
    <property type="entry name" value="Porin"/>
    <property type="match status" value="1"/>
</dbReference>
<evidence type="ECO:0000256" key="4">
    <source>
        <dbReference type="SAM" id="SignalP"/>
    </source>
</evidence>
<keyword evidence="3 4" id="KW-0732">Signal</keyword>
<comment type="caution">
    <text evidence="5">The sequence shown here is derived from an EMBL/GenBank/DDBJ whole genome shotgun (WGS) entry which is preliminary data.</text>
</comment>
<comment type="similarity">
    <text evidence="1">Belongs to the outer membrane porin (Opr) (TC 1.B.25) family.</text>
</comment>
<dbReference type="PANTHER" id="PTHR34596">
    <property type="entry name" value="CHITOPORIN"/>
    <property type="match status" value="1"/>
</dbReference>
<evidence type="ECO:0000256" key="3">
    <source>
        <dbReference type="ARBA" id="ARBA00022729"/>
    </source>
</evidence>
<dbReference type="OrthoDB" id="9125at2"/>
<organism evidence="5">
    <name type="scientific">Acidithiobacillus sulfuriphilus</name>
    <dbReference type="NCBI Taxonomy" id="1867749"/>
    <lineage>
        <taxon>Bacteria</taxon>
        <taxon>Pseudomonadati</taxon>
        <taxon>Pseudomonadota</taxon>
        <taxon>Acidithiobacillia</taxon>
        <taxon>Acidithiobacillales</taxon>
        <taxon>Acidithiobacillaceae</taxon>
        <taxon>Acidithiobacillus</taxon>
    </lineage>
</organism>
<evidence type="ECO:0000256" key="2">
    <source>
        <dbReference type="ARBA" id="ARBA00022448"/>
    </source>
</evidence>
<dbReference type="InterPro" id="IPR005318">
    <property type="entry name" value="OM_porin_bac"/>
</dbReference>
<gene>
    <name evidence="5" type="ORF">EC580_08230</name>
</gene>
<proteinExistence type="inferred from homology"/>
<keyword evidence="2" id="KW-0813">Transport</keyword>
<name>A0A3M8QZB4_9PROT</name>